<keyword evidence="5" id="KW-1185">Reference proteome</keyword>
<evidence type="ECO:0000259" key="2">
    <source>
        <dbReference type="SMART" id="SM00062"/>
    </source>
</evidence>
<reference evidence="3" key="3">
    <citation type="submission" date="2020-09" db="EMBL/GenBank/DDBJ databases">
        <authorList>
            <person name="Sun Q."/>
            <person name="Ohkuma M."/>
        </authorList>
    </citation>
    <scope>NUCLEOTIDE SEQUENCE</scope>
    <source>
        <strain evidence="3">JCM 4834</strain>
    </source>
</reference>
<dbReference type="Pfam" id="PF00497">
    <property type="entry name" value="SBP_bac_3"/>
    <property type="match status" value="1"/>
</dbReference>
<gene>
    <name evidence="4" type="ORF">CP968_11500</name>
    <name evidence="3" type="ORF">GCM10010371_69300</name>
</gene>
<dbReference type="Proteomes" id="UP000634660">
    <property type="component" value="Unassembled WGS sequence"/>
</dbReference>
<name>A0A5P2UHW6_9ACTN</name>
<dbReference type="PANTHER" id="PTHR35936">
    <property type="entry name" value="MEMBRANE-BOUND LYTIC MUREIN TRANSGLYCOSYLASE F"/>
    <property type="match status" value="1"/>
</dbReference>
<dbReference type="CDD" id="cd01004">
    <property type="entry name" value="PBP2_MidA_like"/>
    <property type="match status" value="1"/>
</dbReference>
<reference evidence="3" key="1">
    <citation type="journal article" date="2014" name="Int. J. Syst. Evol. Microbiol.">
        <title>Complete genome sequence of Corynebacterium casei LMG S-19264T (=DSM 44701T), isolated from a smear-ripened cheese.</title>
        <authorList>
            <consortium name="US DOE Joint Genome Institute (JGI-PGF)"/>
            <person name="Walter F."/>
            <person name="Albersmeier A."/>
            <person name="Kalinowski J."/>
            <person name="Ruckert C."/>
        </authorList>
    </citation>
    <scope>NUCLEOTIDE SEQUENCE</scope>
    <source>
        <strain evidence="3">JCM 4834</strain>
    </source>
</reference>
<feature type="domain" description="Solute-binding protein family 3/N-terminal" evidence="2">
    <location>
        <begin position="65"/>
        <end position="302"/>
    </location>
</feature>
<organism evidence="4 5">
    <name type="scientific">Streptomyces subrutilus</name>
    <dbReference type="NCBI Taxonomy" id="36818"/>
    <lineage>
        <taxon>Bacteria</taxon>
        <taxon>Bacillati</taxon>
        <taxon>Actinomycetota</taxon>
        <taxon>Actinomycetes</taxon>
        <taxon>Kitasatosporales</taxon>
        <taxon>Streptomycetaceae</taxon>
        <taxon>Streptomyces</taxon>
    </lineage>
</organism>
<dbReference type="Proteomes" id="UP000326831">
    <property type="component" value="Chromosome"/>
</dbReference>
<reference evidence="4 5" key="2">
    <citation type="submission" date="2017-09" db="EMBL/GenBank/DDBJ databases">
        <authorList>
            <person name="Lee N."/>
            <person name="Cho B.-K."/>
        </authorList>
    </citation>
    <scope>NUCLEOTIDE SEQUENCE [LARGE SCALE GENOMIC DNA]</scope>
    <source>
        <strain evidence="4 5">ATCC 27467</strain>
    </source>
</reference>
<proteinExistence type="predicted"/>
<dbReference type="AlphaFoldDB" id="A0A5P2UHW6"/>
<evidence type="ECO:0000313" key="4">
    <source>
        <dbReference type="EMBL" id="QEU78833.1"/>
    </source>
</evidence>
<evidence type="ECO:0000256" key="1">
    <source>
        <dbReference type="ARBA" id="ARBA00022729"/>
    </source>
</evidence>
<evidence type="ECO:0000313" key="5">
    <source>
        <dbReference type="Proteomes" id="UP000326831"/>
    </source>
</evidence>
<dbReference type="InterPro" id="IPR001638">
    <property type="entry name" value="Solute-binding_3/MltF_N"/>
</dbReference>
<dbReference type="KEGG" id="ssub:CP968_11500"/>
<dbReference type="EMBL" id="CP023701">
    <property type="protein sequence ID" value="QEU78833.1"/>
    <property type="molecule type" value="Genomic_DNA"/>
</dbReference>
<dbReference type="SMART" id="SM00062">
    <property type="entry name" value="PBPb"/>
    <property type="match status" value="1"/>
</dbReference>
<dbReference type="SUPFAM" id="SSF53850">
    <property type="entry name" value="Periplasmic binding protein-like II"/>
    <property type="match status" value="1"/>
</dbReference>
<accession>A0A5P2UHW6</accession>
<evidence type="ECO:0000313" key="3">
    <source>
        <dbReference type="EMBL" id="GHA00198.1"/>
    </source>
</evidence>
<keyword evidence="1" id="KW-0732">Signal</keyword>
<dbReference type="OrthoDB" id="4633994at2"/>
<dbReference type="PANTHER" id="PTHR35936:SF17">
    <property type="entry name" value="ARGININE-BINDING EXTRACELLULAR PROTEIN ARTP"/>
    <property type="match status" value="1"/>
</dbReference>
<dbReference type="PROSITE" id="PS51257">
    <property type="entry name" value="PROKAR_LIPOPROTEIN"/>
    <property type="match status" value="1"/>
</dbReference>
<protein>
    <submittedName>
        <fullName evidence="4">ABC transporter substrate-binding protein</fullName>
    </submittedName>
</protein>
<dbReference type="EMBL" id="BMVX01000059">
    <property type="protein sequence ID" value="GHA00198.1"/>
    <property type="molecule type" value="Genomic_DNA"/>
</dbReference>
<sequence length="314" mass="32677">MTASTTRRSTAARSRIAAVGAIAVAGALILTGCGDQTDSGNETKGKTSDAPLFSKLPKKIQDAGVIKVGTDAAYAPMEFTEGGKIVGVDPDIAAELGKQLGVKFEFASGTFDGLITSLETGRQDAAMSSITDNKKRQEGLDDKGAKIGKGVDFVDYFSSGVSLILKKGNPDNIKSLDDLCGKTVAVQRGTIYEDTFKAQAEKCGANKLTIEAFDTDAEAQTRVKAGGAVADLNDFPVAAYIAKTSGGGNDFEVGGQQSDVGLFGIAVSKENTQLRDALKEALDAIIKDGSYAKVLEKWNVKDSAVQSATVNAGK</sequence>
<dbReference type="Gene3D" id="3.40.190.10">
    <property type="entry name" value="Periplasmic binding protein-like II"/>
    <property type="match status" value="2"/>
</dbReference>
<dbReference type="RefSeq" id="WP_150517912.1">
    <property type="nucleotide sequence ID" value="NZ_BMVX01000059.1"/>
</dbReference>